<keyword evidence="3" id="KW-1185">Reference proteome</keyword>
<sequence>MPHSLWRLGNLRHCAVSLVWYGDGRDGMYGWIWRHLPGNTLLRALISLVLVLAVVYVLFQYVFPWAEPLLPFNDVTVDNQ</sequence>
<evidence type="ECO:0000313" key="3">
    <source>
        <dbReference type="Proteomes" id="UP001518140"/>
    </source>
</evidence>
<keyword evidence="1" id="KW-0812">Transmembrane</keyword>
<gene>
    <name evidence="2" type="ORF">G6048_08585</name>
</gene>
<evidence type="ECO:0000313" key="2">
    <source>
        <dbReference type="EMBL" id="NGO42219.1"/>
    </source>
</evidence>
<accession>A0ABX0DP43</accession>
<feature type="transmembrane region" description="Helical" evidence="1">
    <location>
        <begin position="41"/>
        <end position="63"/>
    </location>
</feature>
<dbReference type="EMBL" id="JAAKZX010000018">
    <property type="protein sequence ID" value="NGO42219.1"/>
    <property type="molecule type" value="Genomic_DNA"/>
</dbReference>
<protein>
    <submittedName>
        <fullName evidence="2">Uncharacterized protein</fullName>
    </submittedName>
</protein>
<keyword evidence="1" id="KW-0472">Membrane</keyword>
<comment type="caution">
    <text evidence="2">The sequence shown here is derived from an EMBL/GenBank/DDBJ whole genome shotgun (WGS) entry which is preliminary data.</text>
</comment>
<organism evidence="2 3">
    <name type="scientific">Streptomyces ureilyticus</name>
    <dbReference type="NCBI Taxonomy" id="1775131"/>
    <lineage>
        <taxon>Bacteria</taxon>
        <taxon>Bacillati</taxon>
        <taxon>Actinomycetota</taxon>
        <taxon>Actinomycetes</taxon>
        <taxon>Kitasatosporales</taxon>
        <taxon>Streptomycetaceae</taxon>
        <taxon>Streptomyces</taxon>
    </lineage>
</organism>
<evidence type="ECO:0000256" key="1">
    <source>
        <dbReference type="SAM" id="Phobius"/>
    </source>
</evidence>
<keyword evidence="1" id="KW-1133">Transmembrane helix</keyword>
<proteinExistence type="predicted"/>
<name>A0ABX0DP43_9ACTN</name>
<dbReference type="Proteomes" id="UP001518140">
    <property type="component" value="Unassembled WGS sequence"/>
</dbReference>
<reference evidence="2 3" key="1">
    <citation type="submission" date="2020-02" db="EMBL/GenBank/DDBJ databases">
        <title>Whole-genome analyses of novel actinobacteria.</title>
        <authorList>
            <person name="Sahin N."/>
            <person name="Tokatli A."/>
        </authorList>
    </citation>
    <scope>NUCLEOTIDE SEQUENCE [LARGE SCALE GENOMIC DNA]</scope>
    <source>
        <strain evidence="2 3">YC419</strain>
    </source>
</reference>